<reference evidence="4 5" key="1">
    <citation type="journal article" date="2006" name="Int. J. Syst. Evol. Microbiol.">
        <title>Costertonia aggregata gen. nov., sp. nov., a mesophilic marine bacterium of the family Flavobacteriaceae, isolated from a mature biofilm.</title>
        <authorList>
            <person name="Kwon K.K."/>
            <person name="Lee Y.K."/>
            <person name="Lee H.K."/>
        </authorList>
    </citation>
    <scope>NUCLEOTIDE SEQUENCE [LARGE SCALE GENOMIC DNA]</scope>
    <source>
        <strain evidence="4 5">KCCM 42265</strain>
    </source>
</reference>
<dbReference type="KEGG" id="cagg:HYG79_10150"/>
<dbReference type="AlphaFoldDB" id="A0A7H9AQI7"/>
<evidence type="ECO:0000313" key="5">
    <source>
        <dbReference type="Proteomes" id="UP000509302"/>
    </source>
</evidence>
<evidence type="ECO:0000259" key="3">
    <source>
        <dbReference type="Pfam" id="PF18962"/>
    </source>
</evidence>
<evidence type="ECO:0000313" key="4">
    <source>
        <dbReference type="EMBL" id="QLG45693.1"/>
    </source>
</evidence>
<gene>
    <name evidence="4" type="ORF">HYG79_10150</name>
</gene>
<dbReference type="Pfam" id="PF18962">
    <property type="entry name" value="Por_Secre_tail"/>
    <property type="match status" value="1"/>
</dbReference>
<dbReference type="EMBL" id="CP058595">
    <property type="protein sequence ID" value="QLG45693.1"/>
    <property type="molecule type" value="Genomic_DNA"/>
</dbReference>
<dbReference type="RefSeq" id="WP_179241980.1">
    <property type="nucleotide sequence ID" value="NZ_CP058595.1"/>
</dbReference>
<dbReference type="InterPro" id="IPR026444">
    <property type="entry name" value="Secre_tail"/>
</dbReference>
<protein>
    <submittedName>
        <fullName evidence="4">T9SS type A sorting domain-containing protein</fullName>
    </submittedName>
</protein>
<proteinExistence type="predicted"/>
<dbReference type="NCBIfam" id="TIGR04183">
    <property type="entry name" value="Por_Secre_tail"/>
    <property type="match status" value="1"/>
</dbReference>
<feature type="chain" id="PRO_5028971938" evidence="2">
    <location>
        <begin position="19"/>
        <end position="110"/>
    </location>
</feature>
<organism evidence="4 5">
    <name type="scientific">Costertonia aggregata</name>
    <dbReference type="NCBI Taxonomy" id="343403"/>
    <lineage>
        <taxon>Bacteria</taxon>
        <taxon>Pseudomonadati</taxon>
        <taxon>Bacteroidota</taxon>
        <taxon>Flavobacteriia</taxon>
        <taxon>Flavobacteriales</taxon>
        <taxon>Flavobacteriaceae</taxon>
        <taxon>Costertonia</taxon>
    </lineage>
</organism>
<dbReference type="Proteomes" id="UP000509302">
    <property type="component" value="Chromosome"/>
</dbReference>
<evidence type="ECO:0000256" key="1">
    <source>
        <dbReference type="ARBA" id="ARBA00022729"/>
    </source>
</evidence>
<accession>A0A7H9AQI7</accession>
<feature type="signal peptide" evidence="2">
    <location>
        <begin position="1"/>
        <end position="18"/>
    </location>
</feature>
<sequence length="110" mass="12445">MKLFYSMLFLALTFHVSAQDELAFVDYPKTEIETGADFKIYPNPAYGDIVHVSTKLNNTKDIVVYDVFGEVVLKDRIATSTLNISKLVPGVYVLQVTENKKTLTRKLIVK</sequence>
<keyword evidence="5" id="KW-1185">Reference proteome</keyword>
<evidence type="ECO:0000256" key="2">
    <source>
        <dbReference type="SAM" id="SignalP"/>
    </source>
</evidence>
<name>A0A7H9AQI7_9FLAO</name>
<feature type="domain" description="Secretion system C-terminal sorting" evidence="3">
    <location>
        <begin position="40"/>
        <end position="109"/>
    </location>
</feature>
<keyword evidence="1 2" id="KW-0732">Signal</keyword>